<dbReference type="InterPro" id="IPR011703">
    <property type="entry name" value="ATPase_AAA-3"/>
</dbReference>
<dbReference type="EMBL" id="JACOPX010000017">
    <property type="protein sequence ID" value="MBF6036261.1"/>
    <property type="molecule type" value="Genomic_DNA"/>
</dbReference>
<dbReference type="Gene3D" id="3.40.50.300">
    <property type="entry name" value="P-loop containing nucleotide triphosphate hydrolases"/>
    <property type="match status" value="1"/>
</dbReference>
<dbReference type="CDD" id="cd00009">
    <property type="entry name" value="AAA"/>
    <property type="match status" value="1"/>
</dbReference>
<dbReference type="InterPro" id="IPR027417">
    <property type="entry name" value="P-loop_NTPase"/>
</dbReference>
<sequence>MTALTDLNALQASIAEAVLGQDQVIRQILLGLLANGHLLLESLPGLAKTRTVKALAKHLDAKMSRIQFTPDLLPSDITGAEVLHQVEGKNEIRFQPGPLFGNLILADEINRAPAKVQAALLEAMEERQITVAGNSHALPDLFIVVATQNPIEQEGTYPLPEAQMDRFLMKVLLDYPSAENESQVLRLLRNEEFAQGASTASAKGFSLTQEVIFAARKEVSAVHVSPAIDSYLIDLINATRHPADYDEDLARWIAIGASPRGGIGLDRCARADAWLQGQDFVSPDNVRAVVHPVLRHRLQLSYDAVADGVSADQVLDRILDKVAIPA</sequence>
<dbReference type="Pfam" id="PF07726">
    <property type="entry name" value="AAA_3"/>
    <property type="match status" value="1"/>
</dbReference>
<dbReference type="SUPFAM" id="SSF52540">
    <property type="entry name" value="P-loop containing nucleoside triphosphate hydrolases"/>
    <property type="match status" value="1"/>
</dbReference>
<dbReference type="InterPro" id="IPR050764">
    <property type="entry name" value="CbbQ/NirQ/NorQ/GpvN"/>
</dbReference>
<dbReference type="InterPro" id="IPR041628">
    <property type="entry name" value="ChlI/MoxR_AAA_lid"/>
</dbReference>
<dbReference type="Pfam" id="PF17863">
    <property type="entry name" value="AAA_lid_2"/>
    <property type="match status" value="1"/>
</dbReference>
<dbReference type="PIRSF" id="PIRSF002849">
    <property type="entry name" value="AAA_ATPase_chaperone_MoxR_prd"/>
    <property type="match status" value="1"/>
</dbReference>
<reference evidence="3 4" key="1">
    <citation type="submission" date="2020-08" db="EMBL/GenBank/DDBJ databases">
        <title>Description of novel Pseudomonas species.</title>
        <authorList>
            <person name="Duman M."/>
            <person name="Mulet M."/>
            <person name="Altun S."/>
            <person name="Saticioglu I.B."/>
            <person name="Lalucat J."/>
            <person name="Garcia-Valdes E."/>
        </authorList>
    </citation>
    <scope>NUCLEOTIDE SEQUENCE [LARGE SCALE GENOMIC DNA]</scope>
    <source>
        <strain evidence="3 4">P155</strain>
    </source>
</reference>
<keyword evidence="4" id="KW-1185">Reference proteome</keyword>
<protein>
    <submittedName>
        <fullName evidence="3">MoxR family ATPase</fullName>
    </submittedName>
</protein>
<dbReference type="RefSeq" id="WP_194935985.1">
    <property type="nucleotide sequence ID" value="NZ_JACOPX010000017.1"/>
</dbReference>
<dbReference type="Proteomes" id="UP000722111">
    <property type="component" value="Unassembled WGS sequence"/>
</dbReference>
<evidence type="ECO:0000259" key="2">
    <source>
        <dbReference type="Pfam" id="PF17863"/>
    </source>
</evidence>
<proteinExistence type="predicted"/>
<evidence type="ECO:0000313" key="4">
    <source>
        <dbReference type="Proteomes" id="UP000722111"/>
    </source>
</evidence>
<dbReference type="PANTHER" id="PTHR42759">
    <property type="entry name" value="MOXR FAMILY PROTEIN"/>
    <property type="match status" value="1"/>
</dbReference>
<accession>A0ABS0BUP8</accession>
<comment type="caution">
    <text evidence="3">The sequence shown here is derived from an EMBL/GenBank/DDBJ whole genome shotgun (WGS) entry which is preliminary data.</text>
</comment>
<gene>
    <name evidence="3" type="ORF">H8F23_23685</name>
</gene>
<dbReference type="PANTHER" id="PTHR42759:SF1">
    <property type="entry name" value="MAGNESIUM-CHELATASE SUBUNIT CHLD"/>
    <property type="match status" value="1"/>
</dbReference>
<organism evidence="3 4">
    <name type="scientific">Pseudomonas neuropathica</name>
    <dbReference type="NCBI Taxonomy" id="2730425"/>
    <lineage>
        <taxon>Bacteria</taxon>
        <taxon>Pseudomonadati</taxon>
        <taxon>Pseudomonadota</taxon>
        <taxon>Gammaproteobacteria</taxon>
        <taxon>Pseudomonadales</taxon>
        <taxon>Pseudomonadaceae</taxon>
        <taxon>Pseudomonas</taxon>
    </lineage>
</organism>
<dbReference type="Gene3D" id="1.10.8.80">
    <property type="entry name" value="Magnesium chelatase subunit I, C-Terminal domain"/>
    <property type="match status" value="1"/>
</dbReference>
<evidence type="ECO:0000313" key="3">
    <source>
        <dbReference type="EMBL" id="MBF6036261.1"/>
    </source>
</evidence>
<feature type="domain" description="ChlI/MoxR AAA lid" evidence="2">
    <location>
        <begin position="253"/>
        <end position="318"/>
    </location>
</feature>
<evidence type="ECO:0000259" key="1">
    <source>
        <dbReference type="Pfam" id="PF07726"/>
    </source>
</evidence>
<name>A0ABS0BUP8_9PSED</name>
<feature type="domain" description="ATPase AAA-3" evidence="1">
    <location>
        <begin position="37"/>
        <end position="169"/>
    </location>
</feature>